<sequence>MAPRRFVSLLGPKFRERANLSLFEGRDDQGAPFDHSLLFQALFSV</sequence>
<keyword evidence="2" id="KW-1185">Reference proteome</keyword>
<evidence type="ECO:0000313" key="2">
    <source>
        <dbReference type="Proteomes" id="UP001161497"/>
    </source>
</evidence>
<protein>
    <recommendedName>
        <fullName evidence="3">Transposase</fullName>
    </recommendedName>
</protein>
<reference evidence="1" key="1">
    <citation type="submission" date="2023-03" db="EMBL/GenBank/DDBJ databases">
        <authorList>
            <person name="Cremers G."/>
            <person name="Picone N."/>
        </authorList>
    </citation>
    <scope>NUCLEOTIDE SEQUENCE</scope>
    <source>
        <strain evidence="1">Sample_alias</strain>
    </source>
</reference>
<dbReference type="Proteomes" id="UP001161497">
    <property type="component" value="Chromosome"/>
</dbReference>
<proteinExistence type="predicted"/>
<evidence type="ECO:0000313" key="1">
    <source>
        <dbReference type="EMBL" id="CAI9085505.1"/>
    </source>
</evidence>
<organism evidence="1 2">
    <name type="scientific">Candidatus Methylacidiphilum fumarolicum</name>
    <dbReference type="NCBI Taxonomy" id="591154"/>
    <lineage>
        <taxon>Bacteria</taxon>
        <taxon>Pseudomonadati</taxon>
        <taxon>Verrucomicrobiota</taxon>
        <taxon>Methylacidiphilae</taxon>
        <taxon>Methylacidiphilales</taxon>
        <taxon>Methylacidiphilaceae</taxon>
        <taxon>Methylacidiphilum (ex Ratnadevi et al. 2023)</taxon>
    </lineage>
</organism>
<name>A0ABM9ICV4_9BACT</name>
<gene>
    <name evidence="1" type="ORF">MFUM_1144</name>
</gene>
<accession>A0ABM9ICV4</accession>
<dbReference type="EMBL" id="OX458932">
    <property type="protein sequence ID" value="CAI9085505.1"/>
    <property type="molecule type" value="Genomic_DNA"/>
</dbReference>
<evidence type="ECO:0008006" key="3">
    <source>
        <dbReference type="Google" id="ProtNLM"/>
    </source>
</evidence>